<sequence>MLQNILVCLAFAVVVSAAGNVCKTGKAINKPVIDGTPVYWPASWTETQPAPQLEKGQSCSWIVTIPHGYYAKLIISGKTTDKDSRFQTVDAAGNLIQTTQENMEPYYFPASKFTIAVTNEGSATFAFKVVWWPLPSSQFVGLVGTTGLVVNATETVSAMGFYIPGGLTLLSFPEDLKNYISLRSTLIFEGKNMDSANYIASLYQLYQKKVQWRTIQQNINIVNLEASRSNNKVLLQGSQYLTGIDEIVELHPQPNSIYNGTLNGGTKMSSLVAVSDLKLQMIDAQMEDASTVTVYYGSPDVFTLDKTYTKGQLVKALPLTFNGHFVQFVVSKGKAVFTFKS</sequence>
<keyword evidence="4" id="KW-1185">Reference proteome</keyword>
<dbReference type="AGR" id="WB:WBGene00010123"/>
<reference evidence="3 4" key="1">
    <citation type="journal article" date="1998" name="Science">
        <title>Genome sequence of the nematode C. elegans: a platform for investigating biology.</title>
        <authorList>
            <consortium name="The C. elegans sequencing consortium"/>
            <person name="Sulson J.E."/>
            <person name="Waterston R."/>
        </authorList>
    </citation>
    <scope>NUCLEOTIDE SEQUENCE [LARGE SCALE GENOMIC DNA]</scope>
    <source>
        <strain evidence="3 4">Bristol N2</strain>
    </source>
</reference>
<evidence type="ECO:0000259" key="2">
    <source>
        <dbReference type="Pfam" id="PF02408"/>
    </source>
</evidence>
<keyword evidence="6" id="KW-1267">Proteomics identification</keyword>
<dbReference type="UCSC" id="F55G11.2">
    <property type="organism name" value="c. elegans"/>
</dbReference>
<dbReference type="GeneID" id="186337"/>
<feature type="chain" id="PRO_5004336923" evidence="1">
    <location>
        <begin position="18"/>
        <end position="341"/>
    </location>
</feature>
<dbReference type="CTD" id="186337"/>
<dbReference type="Bgee" id="WBGene00010123">
    <property type="expression patterns" value="Expressed in larva and 2 other cell types or tissues"/>
</dbReference>
<dbReference type="Proteomes" id="UP000001940">
    <property type="component" value="Chromosome IV"/>
</dbReference>
<gene>
    <name evidence="3" type="ORF">CELE_F55G11.2</name>
    <name evidence="3 5" type="ORF">F55G11.2</name>
</gene>
<dbReference type="eggNOG" id="ENOG502TJF3">
    <property type="taxonomic scope" value="Eukaryota"/>
</dbReference>
<evidence type="ECO:0007829" key="6">
    <source>
        <dbReference type="PeptideAtlas" id="Q9XUD8"/>
    </source>
</evidence>
<dbReference type="WormBase" id="F55G11.2">
    <property type="protein sequence ID" value="CE18748"/>
    <property type="gene ID" value="WBGene00010123"/>
</dbReference>
<dbReference type="EMBL" id="BX284604">
    <property type="protein sequence ID" value="CAB05218.1"/>
    <property type="molecule type" value="Genomic_DNA"/>
</dbReference>
<dbReference type="STRING" id="6239.F55G11.2.1"/>
<dbReference type="AlphaFoldDB" id="Q9XUD8"/>
<dbReference type="PhylomeDB" id="Q9XUD8"/>
<accession>Q9XUD8</accession>
<protein>
    <submittedName>
        <fullName evidence="3">CUB-like domain-containing protein</fullName>
    </submittedName>
</protein>
<dbReference type="HOGENOM" id="CLU_025754_1_0_1"/>
<dbReference type="RefSeq" id="NP_502483.1">
    <property type="nucleotide sequence ID" value="NM_070082.4"/>
</dbReference>
<dbReference type="OrthoDB" id="5795571at2759"/>
<feature type="signal peptide" evidence="1">
    <location>
        <begin position="1"/>
        <end position="17"/>
    </location>
</feature>
<dbReference type="PIR" id="T22744">
    <property type="entry name" value="T22744"/>
</dbReference>
<dbReference type="InParanoid" id="Q9XUD8"/>
<dbReference type="OMA" id="MDSANYI"/>
<dbReference type="KEGG" id="cel:CELE_F55G11.2"/>
<dbReference type="Pfam" id="PF02408">
    <property type="entry name" value="CUB_2"/>
    <property type="match status" value="1"/>
</dbReference>
<dbReference type="PANTHER" id="PTHR47155">
    <property type="entry name" value="DOWNSTREAM OF DAF-16 (REGULATED BY DAF-16)-RELATED"/>
    <property type="match status" value="1"/>
</dbReference>
<dbReference type="PANTHER" id="PTHR47155:SF2">
    <property type="entry name" value="CUB-LIKE DOMAIN-CONTAINING PROTEIN"/>
    <property type="match status" value="1"/>
</dbReference>
<evidence type="ECO:0000256" key="1">
    <source>
        <dbReference type="SAM" id="SignalP"/>
    </source>
</evidence>
<proteinExistence type="evidence at protein level"/>
<feature type="domain" description="CUB-like" evidence="2">
    <location>
        <begin position="17"/>
        <end position="135"/>
    </location>
</feature>
<dbReference type="GO" id="GO:0045087">
    <property type="term" value="P:innate immune response"/>
    <property type="evidence" value="ECO:0007007"/>
    <property type="project" value="WormBase"/>
</dbReference>
<name>Q9XUD8_CAEEL</name>
<dbReference type="PaxDb" id="6239-F55G11.2"/>
<evidence type="ECO:0000313" key="3">
    <source>
        <dbReference type="EMBL" id="CAB05218.1"/>
    </source>
</evidence>
<dbReference type="FunCoup" id="Q9XUD8">
    <property type="interactions" value="332"/>
</dbReference>
<organism evidence="3 4">
    <name type="scientific">Caenorhabditis elegans</name>
    <dbReference type="NCBI Taxonomy" id="6239"/>
    <lineage>
        <taxon>Eukaryota</taxon>
        <taxon>Metazoa</taxon>
        <taxon>Ecdysozoa</taxon>
        <taxon>Nematoda</taxon>
        <taxon>Chromadorea</taxon>
        <taxon>Rhabditida</taxon>
        <taxon>Rhabditina</taxon>
        <taxon>Rhabditomorpha</taxon>
        <taxon>Rhabditoidea</taxon>
        <taxon>Rhabditidae</taxon>
        <taxon>Peloderinae</taxon>
        <taxon>Caenorhabditis</taxon>
    </lineage>
</organism>
<dbReference type="PeptideAtlas" id="Q9XUD8"/>
<evidence type="ECO:0000313" key="5">
    <source>
        <dbReference type="WormBase" id="F55G11.2"/>
    </source>
</evidence>
<evidence type="ECO:0000313" key="4">
    <source>
        <dbReference type="Proteomes" id="UP000001940"/>
    </source>
</evidence>
<dbReference type="InterPro" id="IPR003366">
    <property type="entry name" value="CUB-like_dom"/>
</dbReference>
<dbReference type="IntAct" id="Q9XUD8">
    <property type="interactions" value="2"/>
</dbReference>
<keyword evidence="1" id="KW-0732">Signal</keyword>